<dbReference type="KEGG" id="gms:SOIL9_56290"/>
<feature type="compositionally biased region" description="Basic and acidic residues" evidence="1">
    <location>
        <begin position="185"/>
        <end position="203"/>
    </location>
</feature>
<evidence type="ECO:0000256" key="1">
    <source>
        <dbReference type="SAM" id="MobiDB-lite"/>
    </source>
</evidence>
<organism evidence="2 3">
    <name type="scientific">Gemmata massiliana</name>
    <dbReference type="NCBI Taxonomy" id="1210884"/>
    <lineage>
        <taxon>Bacteria</taxon>
        <taxon>Pseudomonadati</taxon>
        <taxon>Planctomycetota</taxon>
        <taxon>Planctomycetia</taxon>
        <taxon>Gemmatales</taxon>
        <taxon>Gemmataceae</taxon>
        <taxon>Gemmata</taxon>
    </lineage>
</organism>
<sequence>MSDEESFLAKVLETPADDTIRLVFADWLDERDDAESKLKAQFLRATVQFKTTGNTTDEIEARQKELQPLAAQLPTDWLAVVSWMKIEGCPAKRAPVGSLWLYQPLFEFVCDKRWDEMAPAENTNVRFCNDCRESVHYCDTITVAREHAQMGHCIAIDLGVIRRENDLAPRQYWLGRPSAETLRKEDERCQVDAVSQEREERKRQQSGAASANG</sequence>
<accession>A0A6P2CVB1</accession>
<dbReference type="InterPro" id="IPR014338">
    <property type="entry name" value="CHP02996_rpt-companion-dom"/>
</dbReference>
<gene>
    <name evidence="2" type="ORF">SOIL9_56290</name>
</gene>
<dbReference type="EMBL" id="LR593886">
    <property type="protein sequence ID" value="VTR92085.1"/>
    <property type="molecule type" value="Genomic_DNA"/>
</dbReference>
<dbReference type="AlphaFoldDB" id="A0A6P2CVB1"/>
<dbReference type="Proteomes" id="UP000464178">
    <property type="component" value="Chromosome"/>
</dbReference>
<name>A0A6P2CVB1_9BACT</name>
<protein>
    <submittedName>
        <fullName evidence="2">Type IV fimbrial assembly, ATPase PilB</fullName>
    </submittedName>
</protein>
<dbReference type="NCBIfam" id="TIGR02996">
    <property type="entry name" value="rpt_mate_G_obs"/>
    <property type="match status" value="1"/>
</dbReference>
<evidence type="ECO:0000313" key="3">
    <source>
        <dbReference type="Proteomes" id="UP000464178"/>
    </source>
</evidence>
<dbReference type="RefSeq" id="WP_162666999.1">
    <property type="nucleotide sequence ID" value="NZ_LR593886.1"/>
</dbReference>
<proteinExistence type="predicted"/>
<evidence type="ECO:0000313" key="2">
    <source>
        <dbReference type="EMBL" id="VTR92085.1"/>
    </source>
</evidence>
<feature type="region of interest" description="Disordered" evidence="1">
    <location>
        <begin position="185"/>
        <end position="213"/>
    </location>
</feature>
<keyword evidence="3" id="KW-1185">Reference proteome</keyword>
<reference evidence="2 3" key="1">
    <citation type="submission" date="2019-05" db="EMBL/GenBank/DDBJ databases">
        <authorList>
            <consortium name="Science for Life Laboratories"/>
        </authorList>
    </citation>
    <scope>NUCLEOTIDE SEQUENCE [LARGE SCALE GENOMIC DNA]</scope>
    <source>
        <strain evidence="2">Soil9</strain>
    </source>
</reference>